<dbReference type="GO" id="GO:0006355">
    <property type="term" value="P:regulation of DNA-templated transcription"/>
    <property type="evidence" value="ECO:0007669"/>
    <property type="project" value="InterPro"/>
</dbReference>
<comment type="caution">
    <text evidence="2">The sequence shown here is derived from an EMBL/GenBank/DDBJ whole genome shotgun (WGS) entry which is preliminary data.</text>
</comment>
<evidence type="ECO:0000313" key="2">
    <source>
        <dbReference type="EMBL" id="MBD2771916.1"/>
    </source>
</evidence>
<protein>
    <submittedName>
        <fullName evidence="2">Uncharacterized protein</fullName>
    </submittedName>
</protein>
<dbReference type="InterPro" id="IPR010985">
    <property type="entry name" value="Ribbon_hlx_hlx"/>
</dbReference>
<dbReference type="RefSeq" id="WP_190826202.1">
    <property type="nucleotide sequence ID" value="NZ_CAWPPI010000029.1"/>
</dbReference>
<proteinExistence type="predicted"/>
<name>A0A8J7C6E5_9CYAN</name>
<dbReference type="Proteomes" id="UP000629098">
    <property type="component" value="Unassembled WGS sequence"/>
</dbReference>
<evidence type="ECO:0000256" key="1">
    <source>
        <dbReference type="SAM" id="MobiDB-lite"/>
    </source>
</evidence>
<keyword evidence="3" id="KW-1185">Reference proteome</keyword>
<dbReference type="EMBL" id="JACXAE010000029">
    <property type="protein sequence ID" value="MBD2771916.1"/>
    <property type="molecule type" value="Genomic_DNA"/>
</dbReference>
<organism evidence="2 3">
    <name type="scientific">Iningainema tapete BLCC-T55</name>
    <dbReference type="NCBI Taxonomy" id="2748662"/>
    <lineage>
        <taxon>Bacteria</taxon>
        <taxon>Bacillati</taxon>
        <taxon>Cyanobacteriota</taxon>
        <taxon>Cyanophyceae</taxon>
        <taxon>Nostocales</taxon>
        <taxon>Scytonemataceae</taxon>
        <taxon>Iningainema tapete</taxon>
    </lineage>
</organism>
<reference evidence="2" key="1">
    <citation type="submission" date="2020-09" db="EMBL/GenBank/DDBJ databases">
        <title>Iningainema tapete sp. nov. (Scytonemataceae, Cyanobacteria) from greenhouses in central Florida (USA) produces two types of nodularin with biosynthetic potential for microcystin-LR and anabaenopeptins.</title>
        <authorList>
            <person name="Berthold D.E."/>
            <person name="Lefler F.W."/>
            <person name="Huang I.-S."/>
            <person name="Abdulla H."/>
            <person name="Zimba P.V."/>
            <person name="Laughinghouse H.D. IV."/>
        </authorList>
    </citation>
    <scope>NUCLEOTIDE SEQUENCE</scope>
    <source>
        <strain evidence="2">BLCCT55</strain>
    </source>
</reference>
<evidence type="ECO:0000313" key="3">
    <source>
        <dbReference type="Proteomes" id="UP000629098"/>
    </source>
</evidence>
<dbReference type="AlphaFoldDB" id="A0A8J7C6E5"/>
<accession>A0A8J7C6E5</accession>
<sequence>MTITLKLKPEVEARLVTHAAAQGMSVETYLESLVENSLAKEEASIDATTPQEKWKAAMTMLGQSPSLAQAPPLSDQALSRESIYTREDQML</sequence>
<gene>
    <name evidence="2" type="ORF">ICL16_07355</name>
</gene>
<dbReference type="SUPFAM" id="SSF47598">
    <property type="entry name" value="Ribbon-helix-helix"/>
    <property type="match status" value="1"/>
</dbReference>
<feature type="region of interest" description="Disordered" evidence="1">
    <location>
        <begin position="65"/>
        <end position="91"/>
    </location>
</feature>